<dbReference type="Gene3D" id="3.55.10.10">
    <property type="entry name" value="Archease domain"/>
    <property type="match status" value="1"/>
</dbReference>
<reference evidence="6" key="1">
    <citation type="journal article" date="2014" name="Genome Biol. Evol.">
        <title>Pangenome evidence for extensive interdomain horizontal transfer affecting lineage core and shell genes in uncultured planktonic thaumarchaeota and euryarchaeota.</title>
        <authorList>
            <person name="Deschamps P."/>
            <person name="Zivanovic Y."/>
            <person name="Moreira D."/>
            <person name="Rodriguez-Valera F."/>
            <person name="Lopez-Garcia P."/>
        </authorList>
    </citation>
    <scope>NUCLEOTIDE SEQUENCE</scope>
</reference>
<dbReference type="InterPro" id="IPR002804">
    <property type="entry name" value="Archease"/>
</dbReference>
<dbReference type="InterPro" id="IPR023572">
    <property type="entry name" value="Archease_dom"/>
</dbReference>
<name>A0A075FR21_9EURY</name>
<keyword evidence="4" id="KW-0106">Calcium</keyword>
<protein>
    <recommendedName>
        <fullName evidence="5">Archease domain-containing protein</fullName>
    </recommendedName>
</protein>
<feature type="domain" description="Archease" evidence="5">
    <location>
        <begin position="23"/>
        <end position="155"/>
    </location>
</feature>
<keyword evidence="2" id="KW-0819">tRNA processing</keyword>
<evidence type="ECO:0000256" key="1">
    <source>
        <dbReference type="ARBA" id="ARBA00007963"/>
    </source>
</evidence>
<proteinExistence type="inferred from homology"/>
<dbReference type="InterPro" id="IPR036820">
    <property type="entry name" value="Archease_dom_sf"/>
</dbReference>
<dbReference type="Pfam" id="PF01951">
    <property type="entry name" value="Archease"/>
    <property type="match status" value="1"/>
</dbReference>
<dbReference type="SUPFAM" id="SSF69819">
    <property type="entry name" value="MTH1598-like"/>
    <property type="match status" value="1"/>
</dbReference>
<dbReference type="GO" id="GO:0046872">
    <property type="term" value="F:metal ion binding"/>
    <property type="evidence" value="ECO:0007669"/>
    <property type="project" value="UniProtKB-KW"/>
</dbReference>
<dbReference type="GO" id="GO:0008033">
    <property type="term" value="P:tRNA processing"/>
    <property type="evidence" value="ECO:0007669"/>
    <property type="project" value="UniProtKB-KW"/>
</dbReference>
<dbReference type="PANTHER" id="PTHR12682:SF11">
    <property type="entry name" value="PROTEIN ARCHEASE"/>
    <property type="match status" value="1"/>
</dbReference>
<evidence type="ECO:0000259" key="5">
    <source>
        <dbReference type="Pfam" id="PF01951"/>
    </source>
</evidence>
<evidence type="ECO:0000256" key="2">
    <source>
        <dbReference type="ARBA" id="ARBA00022694"/>
    </source>
</evidence>
<keyword evidence="3" id="KW-0479">Metal-binding</keyword>
<organism evidence="6">
    <name type="scientific">uncultured marine group II/III euryarchaeote AD1000_39_G05</name>
    <dbReference type="NCBI Taxonomy" id="1457764"/>
    <lineage>
        <taxon>Archaea</taxon>
        <taxon>Methanobacteriati</taxon>
        <taxon>Methanobacteriota</taxon>
        <taxon>environmental samples</taxon>
    </lineage>
</organism>
<evidence type="ECO:0000256" key="3">
    <source>
        <dbReference type="ARBA" id="ARBA00022723"/>
    </source>
</evidence>
<sequence>MVQIHPPLPLLLSNLSASKLRKITEHTADAGIEVEAASLPEAFNEVSLAFTEIVTGGNLPQSKHSRVIELESTELDSLLVKFVSDLIFLFDTEDFLVSSAKVEIKVEPLFVLKGTLFGDTYNQSEHGYGVEIKAVSYHLLEVISGPPSKIKVILDL</sequence>
<dbReference type="EMBL" id="KF900403">
    <property type="protein sequence ID" value="AIE93744.1"/>
    <property type="molecule type" value="Genomic_DNA"/>
</dbReference>
<comment type="similarity">
    <text evidence="1">Belongs to the archease family.</text>
</comment>
<evidence type="ECO:0000256" key="4">
    <source>
        <dbReference type="ARBA" id="ARBA00022837"/>
    </source>
</evidence>
<accession>A0A075FR21</accession>
<dbReference type="PANTHER" id="PTHR12682">
    <property type="entry name" value="ARCHEASE"/>
    <property type="match status" value="1"/>
</dbReference>
<evidence type="ECO:0000313" key="6">
    <source>
        <dbReference type="EMBL" id="AIE93744.1"/>
    </source>
</evidence>
<dbReference type="AlphaFoldDB" id="A0A075FR21"/>